<keyword evidence="10" id="KW-1185">Reference proteome</keyword>
<dbReference type="InterPro" id="IPR035680">
    <property type="entry name" value="Clx_II_MBL"/>
</dbReference>
<comment type="caution">
    <text evidence="9">The sequence shown here is derived from an EMBL/GenBank/DDBJ whole genome shotgun (WGS) entry which is preliminary data.</text>
</comment>
<dbReference type="InterPro" id="IPR001279">
    <property type="entry name" value="Metallo-B-lactamas"/>
</dbReference>
<keyword evidence="6 7" id="KW-0862">Zinc</keyword>
<dbReference type="Pfam" id="PF16123">
    <property type="entry name" value="HAGH_C"/>
    <property type="match status" value="1"/>
</dbReference>
<dbReference type="NCBIfam" id="TIGR03413">
    <property type="entry name" value="GSH_gloB"/>
    <property type="match status" value="1"/>
</dbReference>
<feature type="binding site" evidence="7">
    <location>
        <position position="175"/>
    </location>
    <ligand>
        <name>Zn(2+)</name>
        <dbReference type="ChEBI" id="CHEBI:29105"/>
        <label>2</label>
    </ligand>
</feature>
<evidence type="ECO:0000313" key="10">
    <source>
        <dbReference type="Proteomes" id="UP001218788"/>
    </source>
</evidence>
<name>A0ABT5L1A4_9ALTE</name>
<evidence type="ECO:0000256" key="5">
    <source>
        <dbReference type="ARBA" id="ARBA00022801"/>
    </source>
</evidence>
<feature type="binding site" evidence="7">
    <location>
        <position position="120"/>
    </location>
    <ligand>
        <name>Zn(2+)</name>
        <dbReference type="ChEBI" id="CHEBI:29105"/>
        <label>1</label>
    </ligand>
</feature>
<accession>A0ABT5L1A4</accession>
<comment type="subunit">
    <text evidence="7">Monomer.</text>
</comment>
<dbReference type="HAMAP" id="MF_01374">
    <property type="entry name" value="Glyoxalase_2"/>
    <property type="match status" value="1"/>
</dbReference>
<feature type="binding site" evidence="7">
    <location>
        <position position="61"/>
    </location>
    <ligand>
        <name>Zn(2+)</name>
        <dbReference type="ChEBI" id="CHEBI:29105"/>
        <label>1</label>
    </ligand>
</feature>
<proteinExistence type="inferred from homology"/>
<feature type="binding site" evidence="7">
    <location>
        <position position="65"/>
    </location>
    <ligand>
        <name>Zn(2+)</name>
        <dbReference type="ChEBI" id="CHEBI:29105"/>
        <label>2</label>
    </ligand>
</feature>
<reference evidence="9 10" key="1">
    <citation type="submission" date="2022-10" db="EMBL/GenBank/DDBJ databases">
        <title>Alteromonas sp. chi3 Genome sequencing.</title>
        <authorList>
            <person name="Park S."/>
        </authorList>
    </citation>
    <scope>NUCLEOTIDE SEQUENCE [LARGE SCALE GENOMIC DNA]</scope>
    <source>
        <strain evidence="10">chi3</strain>
    </source>
</reference>
<comment type="catalytic activity">
    <reaction evidence="1 7">
        <text>an S-(2-hydroxyacyl)glutathione + H2O = a 2-hydroxy carboxylate + glutathione + H(+)</text>
        <dbReference type="Rhea" id="RHEA:21864"/>
        <dbReference type="ChEBI" id="CHEBI:15377"/>
        <dbReference type="ChEBI" id="CHEBI:15378"/>
        <dbReference type="ChEBI" id="CHEBI:57925"/>
        <dbReference type="ChEBI" id="CHEBI:58896"/>
        <dbReference type="ChEBI" id="CHEBI:71261"/>
        <dbReference type="EC" id="3.1.2.6"/>
    </reaction>
</comment>
<evidence type="ECO:0000256" key="4">
    <source>
        <dbReference type="ARBA" id="ARBA00022723"/>
    </source>
</evidence>
<dbReference type="Gene3D" id="3.60.15.10">
    <property type="entry name" value="Ribonuclease Z/Hydroxyacylglutathione hydrolase-like"/>
    <property type="match status" value="1"/>
</dbReference>
<keyword evidence="5 7" id="KW-0378">Hydrolase</keyword>
<feature type="binding site" evidence="7">
    <location>
        <position position="137"/>
    </location>
    <ligand>
        <name>Zn(2+)</name>
        <dbReference type="ChEBI" id="CHEBI:29105"/>
        <label>1</label>
    </ligand>
</feature>
<evidence type="ECO:0000256" key="2">
    <source>
        <dbReference type="ARBA" id="ARBA00004963"/>
    </source>
</evidence>
<dbReference type="PIRSF" id="PIRSF005457">
    <property type="entry name" value="Glx"/>
    <property type="match status" value="1"/>
</dbReference>
<gene>
    <name evidence="7 9" type="primary">gloB</name>
    <name evidence="9" type="ORF">OIK42_07770</name>
</gene>
<feature type="domain" description="Metallo-beta-lactamase" evidence="8">
    <location>
        <begin position="20"/>
        <end position="175"/>
    </location>
</feature>
<protein>
    <recommendedName>
        <fullName evidence="7">Hydroxyacylglutathione hydrolase</fullName>
        <ecNumber evidence="7">3.1.2.6</ecNumber>
    </recommendedName>
    <alternativeName>
        <fullName evidence="7">Glyoxalase II</fullName>
        <shortName evidence="7">Glx II</shortName>
    </alternativeName>
</protein>
<dbReference type="SMART" id="SM00849">
    <property type="entry name" value="Lactamase_B"/>
    <property type="match status" value="1"/>
</dbReference>
<feature type="binding site" evidence="7">
    <location>
        <position position="63"/>
    </location>
    <ligand>
        <name>Zn(2+)</name>
        <dbReference type="ChEBI" id="CHEBI:29105"/>
        <label>1</label>
    </ligand>
</feature>
<dbReference type="PANTHER" id="PTHR43705">
    <property type="entry name" value="HYDROXYACYLGLUTATHIONE HYDROLASE"/>
    <property type="match status" value="1"/>
</dbReference>
<sequence>MPTNSFPAELTVTPIPAFDDNYIWCLHNEQYAVVVDPGKAEPVQAFCERHNLQLAAILITHHHHDHTGGISTLTSSVNDLPVIGPRGGHISGITKSVAQGDMVKLALINCEFSVLEVPGHTLDHIAFVGHNALFCGDTLFSVGCGRLFEGTPGQMHRSLNKIKRLPASTVIYCTHEYTQANVNFALAVEPENQALLQYNQWVKNTREQQLPTLPTQLSTQLEINPFLRCTSAAVKASVISHAGTELSDEIAVFTHLRQWKDNF</sequence>
<feature type="binding site" evidence="7">
    <location>
        <position position="66"/>
    </location>
    <ligand>
        <name>Zn(2+)</name>
        <dbReference type="ChEBI" id="CHEBI:29105"/>
        <label>2</label>
    </ligand>
</feature>
<dbReference type="InterPro" id="IPR036866">
    <property type="entry name" value="RibonucZ/Hydroxyglut_hydro"/>
</dbReference>
<evidence type="ECO:0000256" key="6">
    <source>
        <dbReference type="ARBA" id="ARBA00022833"/>
    </source>
</evidence>
<dbReference type="InterPro" id="IPR017782">
    <property type="entry name" value="Hydroxyacylglutathione_Hdrlase"/>
</dbReference>
<dbReference type="InterPro" id="IPR032282">
    <property type="entry name" value="HAGH_C"/>
</dbReference>
<feature type="binding site" evidence="7">
    <location>
        <position position="137"/>
    </location>
    <ligand>
        <name>Zn(2+)</name>
        <dbReference type="ChEBI" id="CHEBI:29105"/>
        <label>2</label>
    </ligand>
</feature>
<dbReference type="EC" id="3.1.2.6" evidence="7"/>
<comment type="pathway">
    <text evidence="2 7">Secondary metabolite metabolism; methylglyoxal degradation; (R)-lactate from methylglyoxal: step 2/2.</text>
</comment>
<dbReference type="PANTHER" id="PTHR43705:SF1">
    <property type="entry name" value="HYDROXYACYLGLUTATHIONE HYDROLASE GLOB"/>
    <property type="match status" value="1"/>
</dbReference>
<dbReference type="EMBL" id="JAQQXP010000001">
    <property type="protein sequence ID" value="MDC8830657.1"/>
    <property type="molecule type" value="Genomic_DNA"/>
</dbReference>
<dbReference type="RefSeq" id="WP_273639579.1">
    <property type="nucleotide sequence ID" value="NZ_JAQQXP010000001.1"/>
</dbReference>
<dbReference type="Proteomes" id="UP001218788">
    <property type="component" value="Unassembled WGS sequence"/>
</dbReference>
<dbReference type="CDD" id="cd07723">
    <property type="entry name" value="hydroxyacylglutathione_hydrolase_MBL-fold"/>
    <property type="match status" value="1"/>
</dbReference>
<organism evidence="9 10">
    <name type="scientific">Alteromonas gilva</name>
    <dbReference type="NCBI Taxonomy" id="2987522"/>
    <lineage>
        <taxon>Bacteria</taxon>
        <taxon>Pseudomonadati</taxon>
        <taxon>Pseudomonadota</taxon>
        <taxon>Gammaproteobacteria</taxon>
        <taxon>Alteromonadales</taxon>
        <taxon>Alteromonadaceae</taxon>
        <taxon>Alteromonas/Salinimonas group</taxon>
        <taxon>Alteromonas</taxon>
    </lineage>
</organism>
<comment type="similarity">
    <text evidence="3 7">Belongs to the metallo-beta-lactamase superfamily. Glyoxalase II family.</text>
</comment>
<evidence type="ECO:0000256" key="3">
    <source>
        <dbReference type="ARBA" id="ARBA00006759"/>
    </source>
</evidence>
<evidence type="ECO:0000313" key="9">
    <source>
        <dbReference type="EMBL" id="MDC8830657.1"/>
    </source>
</evidence>
<keyword evidence="4 7" id="KW-0479">Metal-binding</keyword>
<comment type="function">
    <text evidence="7">Thiolesterase that catalyzes the hydrolysis of S-D-lactoyl-glutathione to form glutathione and D-lactic acid.</text>
</comment>
<dbReference type="GO" id="GO:0004416">
    <property type="term" value="F:hydroxyacylglutathione hydrolase activity"/>
    <property type="evidence" value="ECO:0007669"/>
    <property type="project" value="UniProtKB-EC"/>
</dbReference>
<comment type="cofactor">
    <cofactor evidence="7">
        <name>Zn(2+)</name>
        <dbReference type="ChEBI" id="CHEBI:29105"/>
    </cofactor>
    <text evidence="7">Binds 2 Zn(2+) ions per subunit.</text>
</comment>
<dbReference type="SUPFAM" id="SSF56281">
    <property type="entry name" value="Metallo-hydrolase/oxidoreductase"/>
    <property type="match status" value="1"/>
</dbReference>
<evidence type="ECO:0000256" key="1">
    <source>
        <dbReference type="ARBA" id="ARBA00001623"/>
    </source>
</evidence>
<dbReference type="Pfam" id="PF00753">
    <property type="entry name" value="Lactamase_B"/>
    <property type="match status" value="2"/>
</dbReference>
<evidence type="ECO:0000256" key="7">
    <source>
        <dbReference type="HAMAP-Rule" id="MF_01374"/>
    </source>
</evidence>
<evidence type="ECO:0000259" key="8">
    <source>
        <dbReference type="SMART" id="SM00849"/>
    </source>
</evidence>
<dbReference type="InterPro" id="IPR050110">
    <property type="entry name" value="Glyoxalase_II_hydrolase"/>
</dbReference>